<dbReference type="EMBL" id="DVFT01000225">
    <property type="protein sequence ID" value="HIQ97932.1"/>
    <property type="molecule type" value="Genomic_DNA"/>
</dbReference>
<keyword evidence="1" id="KW-0472">Membrane</keyword>
<dbReference type="Pfam" id="PF10825">
    <property type="entry name" value="DUF2752"/>
    <property type="match status" value="1"/>
</dbReference>
<feature type="transmembrane region" description="Helical" evidence="1">
    <location>
        <begin position="116"/>
        <end position="141"/>
    </location>
</feature>
<sequence>MKTKEKKELDNRKFLYLLGLFAAAFVLLLRLSDGLSAFLGSLLLPCLFHSLTGLYCPGCGGTRSVELLLNGRILDSFRFHPIVPYFALLYLWFMVSTTAEYLSKGTWKVGLNPHRWQLYGALALTVGNFLVKNLALVFFGCDLLGGL</sequence>
<dbReference type="InterPro" id="IPR021215">
    <property type="entry name" value="DUF2752"/>
</dbReference>
<keyword evidence="1" id="KW-0812">Transmembrane</keyword>
<proteinExistence type="predicted"/>
<feature type="transmembrane region" description="Helical" evidence="1">
    <location>
        <begin position="77"/>
        <end position="96"/>
    </location>
</feature>
<accession>A0A9D0ZYJ3</accession>
<comment type="caution">
    <text evidence="2">The sequence shown here is derived from an EMBL/GenBank/DDBJ whole genome shotgun (WGS) entry which is preliminary data.</text>
</comment>
<evidence type="ECO:0000313" key="2">
    <source>
        <dbReference type="EMBL" id="HIQ97932.1"/>
    </source>
</evidence>
<reference evidence="2" key="1">
    <citation type="submission" date="2020-10" db="EMBL/GenBank/DDBJ databases">
        <authorList>
            <person name="Gilroy R."/>
        </authorList>
    </citation>
    <scope>NUCLEOTIDE SEQUENCE</scope>
    <source>
        <strain evidence="2">ChiSjej3B21-11622</strain>
    </source>
</reference>
<evidence type="ECO:0000313" key="3">
    <source>
        <dbReference type="Proteomes" id="UP000886886"/>
    </source>
</evidence>
<dbReference type="AlphaFoldDB" id="A0A9D0ZYJ3"/>
<evidence type="ECO:0000256" key="1">
    <source>
        <dbReference type="SAM" id="Phobius"/>
    </source>
</evidence>
<dbReference type="Proteomes" id="UP000886886">
    <property type="component" value="Unassembled WGS sequence"/>
</dbReference>
<keyword evidence="1" id="KW-1133">Transmembrane helix</keyword>
<protein>
    <submittedName>
        <fullName evidence="2">DUF2752 domain-containing protein</fullName>
    </submittedName>
</protein>
<name>A0A9D0ZYJ3_9FIRM</name>
<organism evidence="2 3">
    <name type="scientific">Candidatus Limivivens merdigallinarum</name>
    <dbReference type="NCBI Taxonomy" id="2840859"/>
    <lineage>
        <taxon>Bacteria</taxon>
        <taxon>Bacillati</taxon>
        <taxon>Bacillota</taxon>
        <taxon>Clostridia</taxon>
        <taxon>Lachnospirales</taxon>
        <taxon>Lachnospiraceae</taxon>
        <taxon>Lachnospiraceae incertae sedis</taxon>
        <taxon>Candidatus Limivivens</taxon>
    </lineage>
</organism>
<feature type="transmembrane region" description="Helical" evidence="1">
    <location>
        <begin position="14"/>
        <end position="31"/>
    </location>
</feature>
<gene>
    <name evidence="2" type="ORF">IAB26_15385</name>
</gene>
<reference evidence="2" key="2">
    <citation type="journal article" date="2021" name="PeerJ">
        <title>Extensive microbial diversity within the chicken gut microbiome revealed by metagenomics and culture.</title>
        <authorList>
            <person name="Gilroy R."/>
            <person name="Ravi A."/>
            <person name="Getino M."/>
            <person name="Pursley I."/>
            <person name="Horton D.L."/>
            <person name="Alikhan N.F."/>
            <person name="Baker D."/>
            <person name="Gharbi K."/>
            <person name="Hall N."/>
            <person name="Watson M."/>
            <person name="Adriaenssens E.M."/>
            <person name="Foster-Nyarko E."/>
            <person name="Jarju S."/>
            <person name="Secka A."/>
            <person name="Antonio M."/>
            <person name="Oren A."/>
            <person name="Chaudhuri R.R."/>
            <person name="La Ragione R."/>
            <person name="Hildebrand F."/>
            <person name="Pallen M.J."/>
        </authorList>
    </citation>
    <scope>NUCLEOTIDE SEQUENCE</scope>
    <source>
        <strain evidence="2">ChiSjej3B21-11622</strain>
    </source>
</reference>